<dbReference type="RefSeq" id="WP_218932126.1">
    <property type="nucleotide sequence ID" value="NZ_CP036263.1"/>
</dbReference>
<proteinExistence type="predicted"/>
<keyword evidence="2" id="KW-1185">Reference proteome</keyword>
<dbReference type="KEGG" id="amob:HG15A2_42070"/>
<dbReference type="EMBL" id="CP036263">
    <property type="protein sequence ID" value="QDT00865.1"/>
    <property type="molecule type" value="Genomic_DNA"/>
</dbReference>
<accession>A0A517N152</accession>
<organism evidence="1 2">
    <name type="scientific">Adhaeretor mobilis</name>
    <dbReference type="NCBI Taxonomy" id="1930276"/>
    <lineage>
        <taxon>Bacteria</taxon>
        <taxon>Pseudomonadati</taxon>
        <taxon>Planctomycetota</taxon>
        <taxon>Planctomycetia</taxon>
        <taxon>Pirellulales</taxon>
        <taxon>Lacipirellulaceae</taxon>
        <taxon>Adhaeretor</taxon>
    </lineage>
</organism>
<name>A0A517N152_9BACT</name>
<reference evidence="1 2" key="1">
    <citation type="submission" date="2019-02" db="EMBL/GenBank/DDBJ databases">
        <title>Deep-cultivation of Planctomycetes and their phenomic and genomic characterization uncovers novel biology.</title>
        <authorList>
            <person name="Wiegand S."/>
            <person name="Jogler M."/>
            <person name="Boedeker C."/>
            <person name="Pinto D."/>
            <person name="Vollmers J."/>
            <person name="Rivas-Marin E."/>
            <person name="Kohn T."/>
            <person name="Peeters S.H."/>
            <person name="Heuer A."/>
            <person name="Rast P."/>
            <person name="Oberbeckmann S."/>
            <person name="Bunk B."/>
            <person name="Jeske O."/>
            <person name="Meyerdierks A."/>
            <person name="Storesund J.E."/>
            <person name="Kallscheuer N."/>
            <person name="Luecker S."/>
            <person name="Lage O.M."/>
            <person name="Pohl T."/>
            <person name="Merkel B.J."/>
            <person name="Hornburger P."/>
            <person name="Mueller R.-W."/>
            <person name="Bruemmer F."/>
            <person name="Labrenz M."/>
            <person name="Spormann A.M."/>
            <person name="Op den Camp H."/>
            <person name="Overmann J."/>
            <person name="Amann R."/>
            <person name="Jetten M.S.M."/>
            <person name="Mascher T."/>
            <person name="Medema M.H."/>
            <person name="Devos D.P."/>
            <person name="Kaster A.-K."/>
            <person name="Ovreas L."/>
            <person name="Rohde M."/>
            <person name="Galperin M.Y."/>
            <person name="Jogler C."/>
        </authorList>
    </citation>
    <scope>NUCLEOTIDE SEQUENCE [LARGE SCALE GENOMIC DNA]</scope>
    <source>
        <strain evidence="1 2">HG15A2</strain>
    </source>
</reference>
<sequence length="83" mass="9952">MTQRLRDIADGKLSPTRYDRNFYIHELRESVRYRRLGHRTGAGNDYDLWNNAHTGTLEDYRLPDFDANGNRTPYHPDTWHLFN</sequence>
<evidence type="ECO:0000313" key="2">
    <source>
        <dbReference type="Proteomes" id="UP000319852"/>
    </source>
</evidence>
<dbReference type="AlphaFoldDB" id="A0A517N152"/>
<protein>
    <submittedName>
        <fullName evidence="1">Uncharacterized protein</fullName>
    </submittedName>
</protein>
<evidence type="ECO:0000313" key="1">
    <source>
        <dbReference type="EMBL" id="QDT00865.1"/>
    </source>
</evidence>
<gene>
    <name evidence="1" type="ORF">HG15A2_42070</name>
</gene>
<dbReference type="Proteomes" id="UP000319852">
    <property type="component" value="Chromosome"/>
</dbReference>